<proteinExistence type="predicted"/>
<dbReference type="EMBL" id="CP108133">
    <property type="protein sequence ID" value="WTP55342.1"/>
    <property type="molecule type" value="Genomic_DNA"/>
</dbReference>
<sequence>MDDEQQEDDTEGHDDFGGVPEEPGVPRTPPPTLLMDDGNPHARASSPGWGQDRGRAAGAGAAR</sequence>
<gene>
    <name evidence="2" type="ORF">OG288_26595</name>
</gene>
<feature type="region of interest" description="Disordered" evidence="1">
    <location>
        <begin position="1"/>
        <end position="63"/>
    </location>
</feature>
<accession>A0ABZ1JYH4</accession>
<evidence type="ECO:0000313" key="2">
    <source>
        <dbReference type="EMBL" id="WTP55342.1"/>
    </source>
</evidence>
<feature type="compositionally biased region" description="Acidic residues" evidence="1">
    <location>
        <begin position="1"/>
        <end position="12"/>
    </location>
</feature>
<dbReference type="Proteomes" id="UP001432166">
    <property type="component" value="Chromosome"/>
</dbReference>
<reference evidence="2" key="1">
    <citation type="submission" date="2022-10" db="EMBL/GenBank/DDBJ databases">
        <title>The complete genomes of actinobacterial strains from the NBC collection.</title>
        <authorList>
            <person name="Joergensen T.S."/>
            <person name="Alvarez Arevalo M."/>
            <person name="Sterndorff E.B."/>
            <person name="Faurdal D."/>
            <person name="Vuksanovic O."/>
            <person name="Mourched A.-S."/>
            <person name="Charusanti P."/>
            <person name="Shaw S."/>
            <person name="Blin K."/>
            <person name="Weber T."/>
        </authorList>
    </citation>
    <scope>NUCLEOTIDE SEQUENCE</scope>
    <source>
        <strain evidence="2">NBC_00189</strain>
    </source>
</reference>
<keyword evidence="3" id="KW-1185">Reference proteome</keyword>
<name>A0ABZ1JYH4_9ACTN</name>
<dbReference type="RefSeq" id="WP_328940238.1">
    <property type="nucleotide sequence ID" value="NZ_CP108133.1"/>
</dbReference>
<protein>
    <submittedName>
        <fullName evidence="2">Uncharacterized protein</fullName>
    </submittedName>
</protein>
<evidence type="ECO:0000313" key="3">
    <source>
        <dbReference type="Proteomes" id="UP001432166"/>
    </source>
</evidence>
<evidence type="ECO:0000256" key="1">
    <source>
        <dbReference type="SAM" id="MobiDB-lite"/>
    </source>
</evidence>
<organism evidence="2 3">
    <name type="scientific">Streptomyces tauricus</name>
    <dbReference type="NCBI Taxonomy" id="68274"/>
    <lineage>
        <taxon>Bacteria</taxon>
        <taxon>Bacillati</taxon>
        <taxon>Actinomycetota</taxon>
        <taxon>Actinomycetes</taxon>
        <taxon>Kitasatosporales</taxon>
        <taxon>Streptomycetaceae</taxon>
        <taxon>Streptomyces</taxon>
        <taxon>Streptomyces aurantiacus group</taxon>
    </lineage>
</organism>